<dbReference type="Pfam" id="PF01066">
    <property type="entry name" value="CDP-OH_P_transf"/>
    <property type="match status" value="1"/>
</dbReference>
<dbReference type="STRING" id="660518.SAMN05216218_101220"/>
<evidence type="ECO:0000256" key="2">
    <source>
        <dbReference type="RuleBase" id="RU003750"/>
    </source>
</evidence>
<evidence type="ECO:0000256" key="1">
    <source>
        <dbReference type="ARBA" id="ARBA00022679"/>
    </source>
</evidence>
<protein>
    <submittedName>
        <fullName evidence="4">CDP-diacylglycerol---serine O-phosphatidyltransferase</fullName>
    </submittedName>
</protein>
<keyword evidence="3" id="KW-0472">Membrane</keyword>
<keyword evidence="5" id="KW-1185">Reference proteome</keyword>
<evidence type="ECO:0000256" key="3">
    <source>
        <dbReference type="SAM" id="Phobius"/>
    </source>
</evidence>
<evidence type="ECO:0000313" key="5">
    <source>
        <dbReference type="Proteomes" id="UP000199076"/>
    </source>
</evidence>
<keyword evidence="1 2" id="KW-0808">Transferase</keyword>
<name>A0A1G7FK53_9EURY</name>
<proteinExistence type="inferred from homology"/>
<dbReference type="GO" id="GO:0008654">
    <property type="term" value="P:phospholipid biosynthetic process"/>
    <property type="evidence" value="ECO:0007669"/>
    <property type="project" value="InterPro"/>
</dbReference>
<reference evidence="5" key="1">
    <citation type="submission" date="2016-10" db="EMBL/GenBank/DDBJ databases">
        <authorList>
            <person name="Varghese N."/>
            <person name="Submissions S."/>
        </authorList>
    </citation>
    <scope>NUCLEOTIDE SEQUENCE [LARGE SCALE GENOMIC DNA]</scope>
    <source>
        <strain evidence="5">IBRC-M 10760</strain>
    </source>
</reference>
<feature type="transmembrane region" description="Helical" evidence="3">
    <location>
        <begin position="30"/>
        <end position="51"/>
    </location>
</feature>
<accession>A0A1G7FK53</accession>
<feature type="transmembrane region" description="Helical" evidence="3">
    <location>
        <begin position="97"/>
        <end position="115"/>
    </location>
</feature>
<feature type="transmembrane region" description="Helical" evidence="3">
    <location>
        <begin position="210"/>
        <end position="229"/>
    </location>
</feature>
<dbReference type="InterPro" id="IPR048254">
    <property type="entry name" value="CDP_ALCOHOL_P_TRANSF_CS"/>
</dbReference>
<dbReference type="InterPro" id="IPR000462">
    <property type="entry name" value="CDP-OH_P_trans"/>
</dbReference>
<dbReference type="PROSITE" id="PS00379">
    <property type="entry name" value="CDP_ALCOHOL_P_TRANSF"/>
    <property type="match status" value="1"/>
</dbReference>
<feature type="transmembrane region" description="Helical" evidence="3">
    <location>
        <begin position="121"/>
        <end position="142"/>
    </location>
</feature>
<dbReference type="AlphaFoldDB" id="A0A1G7FK53"/>
<dbReference type="Gene3D" id="1.20.120.1760">
    <property type="match status" value="1"/>
</dbReference>
<feature type="transmembrane region" description="Helical" evidence="3">
    <location>
        <begin position="63"/>
        <end position="85"/>
    </location>
</feature>
<dbReference type="Proteomes" id="UP000199076">
    <property type="component" value="Unassembled WGS sequence"/>
</dbReference>
<dbReference type="GO" id="GO:0016020">
    <property type="term" value="C:membrane"/>
    <property type="evidence" value="ECO:0007669"/>
    <property type="project" value="InterPro"/>
</dbReference>
<dbReference type="GO" id="GO:0016780">
    <property type="term" value="F:phosphotransferase activity, for other substituted phosphate groups"/>
    <property type="evidence" value="ECO:0007669"/>
    <property type="project" value="InterPro"/>
</dbReference>
<dbReference type="InterPro" id="IPR043130">
    <property type="entry name" value="CDP-OH_PTrfase_TM_dom"/>
</dbReference>
<feature type="transmembrane region" description="Helical" evidence="3">
    <location>
        <begin position="154"/>
        <end position="174"/>
    </location>
</feature>
<dbReference type="EMBL" id="FNBK01000001">
    <property type="protein sequence ID" value="SDE75995.1"/>
    <property type="molecule type" value="Genomic_DNA"/>
</dbReference>
<keyword evidence="3" id="KW-1133">Transmembrane helix</keyword>
<dbReference type="OrthoDB" id="221913at2157"/>
<dbReference type="RefSeq" id="WP_092686780.1">
    <property type="nucleotide sequence ID" value="NZ_FNBK01000001.1"/>
</dbReference>
<comment type="similarity">
    <text evidence="2">Belongs to the CDP-alcohol phosphatidyltransferase class-I family.</text>
</comment>
<keyword evidence="3" id="KW-0812">Transmembrane</keyword>
<gene>
    <name evidence="4" type="ORF">SAMN05216218_101220</name>
</gene>
<sequence length="230" mass="25396">MTDVKTHVRTAVRNVRRQVDRRKPPADEEYMLFSLGVADYISLVALFFGWTATMLITTGEPNWALVSMLIAFGFDKLDGFYARAFGEPTTMGRHIDAFIDVFTYLVPAVAIYHFVLSPAMFLSVLVGFTVLAFGLLRLVRFASEGLEDDDGTSYYRGITVVHLNALVVANYFFAAFVLQWNGWLAAATVLPAAPLMISNYRSYKTVGSHTVAGLLALAVVAFALVLEFGL</sequence>
<organism evidence="4 5">
    <name type="scientific">Halorientalis regularis</name>
    <dbReference type="NCBI Taxonomy" id="660518"/>
    <lineage>
        <taxon>Archaea</taxon>
        <taxon>Methanobacteriati</taxon>
        <taxon>Methanobacteriota</taxon>
        <taxon>Stenosarchaea group</taxon>
        <taxon>Halobacteria</taxon>
        <taxon>Halobacteriales</taxon>
        <taxon>Haloarculaceae</taxon>
        <taxon>Halorientalis</taxon>
    </lineage>
</organism>
<evidence type="ECO:0000313" key="4">
    <source>
        <dbReference type="EMBL" id="SDE75995.1"/>
    </source>
</evidence>